<evidence type="ECO:0000259" key="1">
    <source>
        <dbReference type="Pfam" id="PF01636"/>
    </source>
</evidence>
<name>A0ABS2A7F7_9ACTN</name>
<proteinExistence type="predicted"/>
<dbReference type="SUPFAM" id="SSF56112">
    <property type="entry name" value="Protein kinase-like (PK-like)"/>
    <property type="match status" value="1"/>
</dbReference>
<evidence type="ECO:0000313" key="2">
    <source>
        <dbReference type="EMBL" id="MBM2615772.1"/>
    </source>
</evidence>
<dbReference type="RefSeq" id="WP_203375628.1">
    <property type="nucleotide sequence ID" value="NZ_JAENHP010000002.1"/>
</dbReference>
<dbReference type="Gene3D" id="3.90.1200.10">
    <property type="match status" value="1"/>
</dbReference>
<comment type="caution">
    <text evidence="2">The sequence shown here is derived from an EMBL/GenBank/DDBJ whole genome shotgun (WGS) entry which is preliminary data.</text>
</comment>
<sequence>MNLDWVEPVWRRVASAQPLHGGWTSTMLRLTADDGGQAVLRLMTKEPWRRHAPGLLAREAAVQRQLAGSGIPAPRSIAVDLSGERAGAPAHLMSWLPGRLCLDSASDDVLGAMARLLARIHQFDPGDARPREFQSWAAPAKRVVPDWAERPDLWKSAFELLEKPAPDYAGAFLHRDFHLGNLLWDGGRISGVVDWVETSWGPAELDVAHAATSLAMLHGVEAAERFTASIGDGTRFWHVMDIVGFLPDQAKVVRPWRDAGVAVSETVARRRLEERLASVV</sequence>
<accession>A0ABS2A7F7</accession>
<protein>
    <submittedName>
        <fullName evidence="2">Aminoglycoside phosphotransferase family protein</fullName>
    </submittedName>
</protein>
<dbReference type="InterPro" id="IPR002575">
    <property type="entry name" value="Aminoglycoside_PTrfase"/>
</dbReference>
<evidence type="ECO:0000313" key="3">
    <source>
        <dbReference type="Proteomes" id="UP000632138"/>
    </source>
</evidence>
<reference evidence="2 3" key="1">
    <citation type="submission" date="2021-01" db="EMBL/GenBank/DDBJ databases">
        <title>Actinoplanes sp. nov. LDG1-06 isolated from lichen.</title>
        <authorList>
            <person name="Saeng-In P."/>
            <person name="Phongsopitanun W."/>
            <person name="Kanchanasin P."/>
            <person name="Yuki M."/>
            <person name="Kudo T."/>
            <person name="Ohkuma M."/>
            <person name="Tanasupawat S."/>
        </authorList>
    </citation>
    <scope>NUCLEOTIDE SEQUENCE [LARGE SCALE GENOMIC DNA]</scope>
    <source>
        <strain evidence="2 3">LDG1-06</strain>
    </source>
</reference>
<dbReference type="EMBL" id="JAENHP010000002">
    <property type="protein sequence ID" value="MBM2615772.1"/>
    <property type="molecule type" value="Genomic_DNA"/>
</dbReference>
<keyword evidence="3" id="KW-1185">Reference proteome</keyword>
<gene>
    <name evidence="2" type="ORF">JIG36_09415</name>
</gene>
<dbReference type="Pfam" id="PF01636">
    <property type="entry name" value="APH"/>
    <property type="match status" value="1"/>
</dbReference>
<dbReference type="Proteomes" id="UP000632138">
    <property type="component" value="Unassembled WGS sequence"/>
</dbReference>
<dbReference type="InterPro" id="IPR051678">
    <property type="entry name" value="AGP_Transferase"/>
</dbReference>
<dbReference type="PANTHER" id="PTHR21310">
    <property type="entry name" value="AMINOGLYCOSIDE PHOSPHOTRANSFERASE-RELATED-RELATED"/>
    <property type="match status" value="1"/>
</dbReference>
<organism evidence="2 3">
    <name type="scientific">Paractinoplanes ovalisporus</name>
    <dbReference type="NCBI Taxonomy" id="2810368"/>
    <lineage>
        <taxon>Bacteria</taxon>
        <taxon>Bacillati</taxon>
        <taxon>Actinomycetota</taxon>
        <taxon>Actinomycetes</taxon>
        <taxon>Micromonosporales</taxon>
        <taxon>Micromonosporaceae</taxon>
        <taxon>Paractinoplanes</taxon>
    </lineage>
</organism>
<dbReference type="InterPro" id="IPR011009">
    <property type="entry name" value="Kinase-like_dom_sf"/>
</dbReference>
<feature type="domain" description="Aminoglycoside phosphotransferase" evidence="1">
    <location>
        <begin position="16"/>
        <end position="231"/>
    </location>
</feature>